<evidence type="ECO:0000256" key="6">
    <source>
        <dbReference type="SAM" id="SignalP"/>
    </source>
</evidence>
<keyword evidence="5" id="KW-0697">Rotamase</keyword>
<feature type="signal peptide" evidence="6">
    <location>
        <begin position="1"/>
        <end position="30"/>
    </location>
</feature>
<evidence type="ECO:0000256" key="1">
    <source>
        <dbReference type="ARBA" id="ARBA00018370"/>
    </source>
</evidence>
<reference evidence="8" key="1">
    <citation type="submission" date="2022-10" db="EMBL/GenBank/DDBJ databases">
        <authorList>
            <person name="Yue Y."/>
        </authorList>
    </citation>
    <scope>NUCLEOTIDE SEQUENCE</scope>
    <source>
        <strain evidence="8">Z654</strain>
    </source>
</reference>
<evidence type="ECO:0000256" key="5">
    <source>
        <dbReference type="PROSITE-ProRule" id="PRU00278"/>
    </source>
</evidence>
<dbReference type="Pfam" id="PF00639">
    <property type="entry name" value="Rotamase"/>
    <property type="match status" value="1"/>
</dbReference>
<dbReference type="RefSeq" id="WP_263953472.1">
    <property type="nucleotide sequence ID" value="NZ_JAOYFC010000002.1"/>
</dbReference>
<dbReference type="Proteomes" id="UP001208041">
    <property type="component" value="Unassembled WGS sequence"/>
</dbReference>
<dbReference type="SUPFAM" id="SSF109998">
    <property type="entry name" value="Triger factor/SurA peptide-binding domain-like"/>
    <property type="match status" value="1"/>
</dbReference>
<dbReference type="InterPro" id="IPR046357">
    <property type="entry name" value="PPIase_dom_sf"/>
</dbReference>
<dbReference type="InterPro" id="IPR050280">
    <property type="entry name" value="OMP_Chaperone_SurA"/>
</dbReference>
<feature type="chain" id="PRO_5042241567" description="Parvulin-like PPIase" evidence="6">
    <location>
        <begin position="31"/>
        <end position="412"/>
    </location>
</feature>
<dbReference type="InterPro" id="IPR027304">
    <property type="entry name" value="Trigger_fact/SurA_dom_sf"/>
</dbReference>
<name>A0AAE3IYV7_9RHOB</name>
<evidence type="ECO:0000256" key="2">
    <source>
        <dbReference type="ARBA" id="ARBA00022729"/>
    </source>
</evidence>
<dbReference type="GO" id="GO:0003755">
    <property type="term" value="F:peptidyl-prolyl cis-trans isomerase activity"/>
    <property type="evidence" value="ECO:0007669"/>
    <property type="project" value="UniProtKB-KW"/>
</dbReference>
<evidence type="ECO:0000256" key="3">
    <source>
        <dbReference type="ARBA" id="ARBA00030642"/>
    </source>
</evidence>
<dbReference type="SUPFAM" id="SSF54534">
    <property type="entry name" value="FKBP-like"/>
    <property type="match status" value="1"/>
</dbReference>
<evidence type="ECO:0000313" key="8">
    <source>
        <dbReference type="EMBL" id="MCV6824613.1"/>
    </source>
</evidence>
<protein>
    <recommendedName>
        <fullName evidence="1">Parvulin-like PPIase</fullName>
    </recommendedName>
    <alternativeName>
        <fullName evidence="3">Peptidyl-prolyl cis-trans isomerase plp</fullName>
    </alternativeName>
    <alternativeName>
        <fullName evidence="4">Rotamase plp</fullName>
    </alternativeName>
</protein>
<evidence type="ECO:0000259" key="7">
    <source>
        <dbReference type="PROSITE" id="PS50198"/>
    </source>
</evidence>
<keyword evidence="2 6" id="KW-0732">Signal</keyword>
<dbReference type="Gene3D" id="1.10.4030.10">
    <property type="entry name" value="Porin chaperone SurA, peptide-binding domain"/>
    <property type="match status" value="1"/>
</dbReference>
<comment type="caution">
    <text evidence="8">The sequence shown here is derived from an EMBL/GenBank/DDBJ whole genome shotgun (WGS) entry which is preliminary data.</text>
</comment>
<proteinExistence type="predicted"/>
<dbReference type="EMBL" id="JAOYFC010000002">
    <property type="protein sequence ID" value="MCV6824613.1"/>
    <property type="molecule type" value="Genomic_DNA"/>
</dbReference>
<dbReference type="PANTHER" id="PTHR47637:SF1">
    <property type="entry name" value="CHAPERONE SURA"/>
    <property type="match status" value="1"/>
</dbReference>
<dbReference type="InterPro" id="IPR000297">
    <property type="entry name" value="PPIase_PpiC"/>
</dbReference>
<keyword evidence="5 8" id="KW-0413">Isomerase</keyword>
<dbReference type="PROSITE" id="PS50198">
    <property type="entry name" value="PPIC_PPIASE_2"/>
    <property type="match status" value="1"/>
</dbReference>
<dbReference type="AlphaFoldDB" id="A0AAE3IYV7"/>
<dbReference type="Gene3D" id="3.10.50.40">
    <property type="match status" value="1"/>
</dbReference>
<evidence type="ECO:0000256" key="4">
    <source>
        <dbReference type="ARBA" id="ARBA00031484"/>
    </source>
</evidence>
<accession>A0AAE3IYV7</accession>
<evidence type="ECO:0000313" key="9">
    <source>
        <dbReference type="Proteomes" id="UP001208041"/>
    </source>
</evidence>
<sequence>MRARRLFAHLAVMASLGLAALSGTTNQTLAESPFDPVIYVNDEVITRYEVEQRQKFLKVLGNAGDLQKAAQDRLIEESLYRLAGRRYGIEPTQEEIEEGMAEFAARAELEPQEFIMELEKEEIDASTFRDFVTAGIIWRNVVGGRFGARATVTEAEIDRALSLSSNTGGIRVLLSEIILPADTPENAERAADLAKEIALITSEKSFSAAAAQVSVSPSRENGGQLDWLNLSNLPPTIRPILLTMTPGEITDPIELPDAIAIFQLRGLQETGPVIESEVAVEYARLYVPLSSPEKEINAARNIRETNDTCEDLYGTYGDLPMENFEIISQASREVPADIARELALLDEGETSSRLRRNNGQTMVVLMLCGRTAALPEDADREAIRASLFNQRLSSYASGYLGELRANSQIRYP</sequence>
<feature type="domain" description="PpiC" evidence="7">
    <location>
        <begin position="169"/>
        <end position="266"/>
    </location>
</feature>
<keyword evidence="9" id="KW-1185">Reference proteome</keyword>
<gene>
    <name evidence="8" type="ORF">OH136_08590</name>
</gene>
<organism evidence="8 9">
    <name type="scientific">Halocynthiibacter halioticoli</name>
    <dbReference type="NCBI Taxonomy" id="2986804"/>
    <lineage>
        <taxon>Bacteria</taxon>
        <taxon>Pseudomonadati</taxon>
        <taxon>Pseudomonadota</taxon>
        <taxon>Alphaproteobacteria</taxon>
        <taxon>Rhodobacterales</taxon>
        <taxon>Paracoccaceae</taxon>
        <taxon>Halocynthiibacter</taxon>
    </lineage>
</organism>
<dbReference type="PANTHER" id="PTHR47637">
    <property type="entry name" value="CHAPERONE SURA"/>
    <property type="match status" value="1"/>
</dbReference>